<protein>
    <submittedName>
        <fullName evidence="2">Arc family DNA-binding protein</fullName>
    </submittedName>
</protein>
<feature type="domain" description="Arc-like DNA binding" evidence="1">
    <location>
        <begin position="4"/>
        <end position="48"/>
    </location>
</feature>
<sequence>MKHTDPQMKIRLPLEVHRHVKASAKRQERTMNGYIVFLLRQEMEKEKATGTRLAANPVASTTE</sequence>
<dbReference type="Gene3D" id="1.10.1220.10">
    <property type="entry name" value="Met repressor-like"/>
    <property type="match status" value="1"/>
</dbReference>
<evidence type="ECO:0000313" key="3">
    <source>
        <dbReference type="Proteomes" id="UP001516351"/>
    </source>
</evidence>
<dbReference type="InterPro" id="IPR013321">
    <property type="entry name" value="Arc_rbn_hlx_hlx"/>
</dbReference>
<keyword evidence="2" id="KW-0238">DNA-binding</keyword>
<reference evidence="2 3" key="1">
    <citation type="submission" date="2020-06" db="EMBL/GenBank/DDBJ databases">
        <title>Synonyms of Asaia species.</title>
        <authorList>
            <person name="Sombolestani A."/>
        </authorList>
    </citation>
    <scope>NUCLEOTIDE SEQUENCE [LARGE SCALE GENOMIC DNA]</scope>
    <source>
        <strain evidence="2 3">LMG 27047</strain>
    </source>
</reference>
<dbReference type="Pfam" id="PF03869">
    <property type="entry name" value="Arc"/>
    <property type="match status" value="1"/>
</dbReference>
<dbReference type="RefSeq" id="WP_267311986.1">
    <property type="nucleotide sequence ID" value="NZ_JABXXV010000006.1"/>
</dbReference>
<accession>A0ABX2P698</accession>
<organism evidence="2 3">
    <name type="scientific">Asaia spathodeae</name>
    <dbReference type="NCBI Taxonomy" id="657016"/>
    <lineage>
        <taxon>Bacteria</taxon>
        <taxon>Pseudomonadati</taxon>
        <taxon>Pseudomonadota</taxon>
        <taxon>Alphaproteobacteria</taxon>
        <taxon>Acetobacterales</taxon>
        <taxon>Acetobacteraceae</taxon>
        <taxon>Asaia</taxon>
    </lineage>
</organism>
<keyword evidence="3" id="KW-1185">Reference proteome</keyword>
<evidence type="ECO:0000313" key="2">
    <source>
        <dbReference type="EMBL" id="NVN47473.1"/>
    </source>
</evidence>
<name>A0ABX2P698_9PROT</name>
<dbReference type="InterPro" id="IPR010985">
    <property type="entry name" value="Ribbon_hlx_hlx"/>
</dbReference>
<dbReference type="Proteomes" id="UP001516351">
    <property type="component" value="Unassembled WGS sequence"/>
</dbReference>
<dbReference type="EMBL" id="JABXXV010000006">
    <property type="protein sequence ID" value="NVN47473.1"/>
    <property type="molecule type" value="Genomic_DNA"/>
</dbReference>
<evidence type="ECO:0000259" key="1">
    <source>
        <dbReference type="Pfam" id="PF03869"/>
    </source>
</evidence>
<comment type="caution">
    <text evidence="2">The sequence shown here is derived from an EMBL/GenBank/DDBJ whole genome shotgun (WGS) entry which is preliminary data.</text>
</comment>
<proteinExistence type="predicted"/>
<gene>
    <name evidence="2" type="ORF">HW542_11735</name>
</gene>
<dbReference type="InterPro" id="IPR005569">
    <property type="entry name" value="Arc_DNA-bd_dom"/>
</dbReference>
<dbReference type="SUPFAM" id="SSF47598">
    <property type="entry name" value="Ribbon-helix-helix"/>
    <property type="match status" value="1"/>
</dbReference>
<dbReference type="GO" id="GO:0003677">
    <property type="term" value="F:DNA binding"/>
    <property type="evidence" value="ECO:0007669"/>
    <property type="project" value="UniProtKB-KW"/>
</dbReference>